<dbReference type="STRING" id="81985.R0I254"/>
<evidence type="ECO:0000313" key="2">
    <source>
        <dbReference type="EMBL" id="EOA36329.1"/>
    </source>
</evidence>
<accession>R0I254</accession>
<evidence type="ECO:0000313" key="3">
    <source>
        <dbReference type="Proteomes" id="UP000029121"/>
    </source>
</evidence>
<keyword evidence="3" id="KW-1185">Reference proteome</keyword>
<name>R0I254_9BRAS</name>
<dbReference type="AlphaFoldDB" id="R0I254"/>
<organism evidence="2 3">
    <name type="scientific">Capsella rubella</name>
    <dbReference type="NCBI Taxonomy" id="81985"/>
    <lineage>
        <taxon>Eukaryota</taxon>
        <taxon>Viridiplantae</taxon>
        <taxon>Streptophyta</taxon>
        <taxon>Embryophyta</taxon>
        <taxon>Tracheophyta</taxon>
        <taxon>Spermatophyta</taxon>
        <taxon>Magnoliopsida</taxon>
        <taxon>eudicotyledons</taxon>
        <taxon>Gunneridae</taxon>
        <taxon>Pentapetalae</taxon>
        <taxon>rosids</taxon>
        <taxon>malvids</taxon>
        <taxon>Brassicales</taxon>
        <taxon>Brassicaceae</taxon>
        <taxon>Camelineae</taxon>
        <taxon>Capsella</taxon>
    </lineage>
</organism>
<feature type="region of interest" description="Disordered" evidence="1">
    <location>
        <begin position="109"/>
        <end position="129"/>
    </location>
</feature>
<protein>
    <submittedName>
        <fullName evidence="2">Uncharacterized protein</fullName>
    </submittedName>
</protein>
<proteinExistence type="predicted"/>
<dbReference type="OrthoDB" id="1751500at2759"/>
<evidence type="ECO:0000256" key="1">
    <source>
        <dbReference type="SAM" id="MobiDB-lite"/>
    </source>
</evidence>
<feature type="compositionally biased region" description="Basic and acidic residues" evidence="1">
    <location>
        <begin position="118"/>
        <end position="129"/>
    </location>
</feature>
<dbReference type="EMBL" id="KB870805">
    <property type="protein sequence ID" value="EOA36329.1"/>
    <property type="molecule type" value="Genomic_DNA"/>
</dbReference>
<dbReference type="eggNOG" id="KOG1778">
    <property type="taxonomic scope" value="Eukaryota"/>
</dbReference>
<reference evidence="3" key="1">
    <citation type="journal article" date="2013" name="Nat. Genet.">
        <title>The Capsella rubella genome and the genomic consequences of rapid mating system evolution.</title>
        <authorList>
            <person name="Slotte T."/>
            <person name="Hazzouri K.M."/>
            <person name="Agren J.A."/>
            <person name="Koenig D."/>
            <person name="Maumus F."/>
            <person name="Guo Y.L."/>
            <person name="Steige K."/>
            <person name="Platts A.E."/>
            <person name="Escobar J.S."/>
            <person name="Newman L.K."/>
            <person name="Wang W."/>
            <person name="Mandakova T."/>
            <person name="Vello E."/>
            <person name="Smith L.M."/>
            <person name="Henz S.R."/>
            <person name="Steffen J."/>
            <person name="Takuno S."/>
            <person name="Brandvain Y."/>
            <person name="Coop G."/>
            <person name="Andolfatto P."/>
            <person name="Hu T.T."/>
            <person name="Blanchette M."/>
            <person name="Clark R.M."/>
            <person name="Quesneville H."/>
            <person name="Nordborg M."/>
            <person name="Gaut B.S."/>
            <person name="Lysak M.A."/>
            <person name="Jenkins J."/>
            <person name="Grimwood J."/>
            <person name="Chapman J."/>
            <person name="Prochnik S."/>
            <person name="Shu S."/>
            <person name="Rokhsar D."/>
            <person name="Schmutz J."/>
            <person name="Weigel D."/>
            <person name="Wright S.I."/>
        </authorList>
    </citation>
    <scope>NUCLEOTIDE SEQUENCE [LARGE SCALE GENOMIC DNA]</scope>
    <source>
        <strain evidence="3">cv. Monte Gargano</strain>
    </source>
</reference>
<dbReference type="Proteomes" id="UP000029121">
    <property type="component" value="Unassembled WGS sequence"/>
</dbReference>
<sequence>MVIKGLSHNTISLMDNGVLPIRRSMRDLIFIKLEKQNPFPTDDASNSKAKCLDIAKRLEEQLYKMAVTKEEYLNQSTLESRLTSLLANGRLLQVQESLETVITATPGLGVSAAPTMQDSEKRESEVGEP</sequence>
<gene>
    <name evidence="2" type="ORF">CARUB_v10010638mg</name>
</gene>